<organism evidence="4 5">
    <name type="scientific">Pseudarthrobacter psychrotolerans</name>
    <dbReference type="NCBI Taxonomy" id="2697569"/>
    <lineage>
        <taxon>Bacteria</taxon>
        <taxon>Bacillati</taxon>
        <taxon>Actinomycetota</taxon>
        <taxon>Actinomycetes</taxon>
        <taxon>Micrococcales</taxon>
        <taxon>Micrococcaceae</taxon>
        <taxon>Pseudarthrobacter</taxon>
    </lineage>
</organism>
<evidence type="ECO:0000313" key="5">
    <source>
        <dbReference type="Proteomes" id="UP000464186"/>
    </source>
</evidence>
<feature type="domain" description="DUF7654" evidence="2">
    <location>
        <begin position="489"/>
        <end position="624"/>
    </location>
</feature>
<gene>
    <name evidence="4" type="ORF">GU243_07485</name>
</gene>
<feature type="transmembrane region" description="Helical" evidence="1">
    <location>
        <begin position="162"/>
        <end position="178"/>
    </location>
</feature>
<feature type="transmembrane region" description="Helical" evidence="1">
    <location>
        <begin position="428"/>
        <end position="447"/>
    </location>
</feature>
<keyword evidence="1" id="KW-1133">Transmembrane helix</keyword>
<dbReference type="KEGG" id="psey:GU243_07485"/>
<dbReference type="Pfam" id="PF24672">
    <property type="entry name" value="DUF7654"/>
    <property type="match status" value="1"/>
</dbReference>
<evidence type="ECO:0000259" key="2">
    <source>
        <dbReference type="Pfam" id="PF24672"/>
    </source>
</evidence>
<keyword evidence="1" id="KW-0812">Transmembrane</keyword>
<feature type="transmembrane region" description="Helical" evidence="1">
    <location>
        <begin position="374"/>
        <end position="391"/>
    </location>
</feature>
<evidence type="ECO:0000256" key="1">
    <source>
        <dbReference type="SAM" id="Phobius"/>
    </source>
</evidence>
<evidence type="ECO:0000259" key="3">
    <source>
        <dbReference type="Pfam" id="PF24677"/>
    </source>
</evidence>
<feature type="domain" description="DUF7657" evidence="3">
    <location>
        <begin position="3"/>
        <end position="391"/>
    </location>
</feature>
<dbReference type="Pfam" id="PF24677">
    <property type="entry name" value="DUF7657"/>
    <property type="match status" value="1"/>
</dbReference>
<dbReference type="EMBL" id="CP047898">
    <property type="protein sequence ID" value="QHK19606.1"/>
    <property type="molecule type" value="Genomic_DNA"/>
</dbReference>
<feature type="transmembrane region" description="Helical" evidence="1">
    <location>
        <begin position="403"/>
        <end position="422"/>
    </location>
</feature>
<feature type="transmembrane region" description="Helical" evidence="1">
    <location>
        <begin position="454"/>
        <end position="471"/>
    </location>
</feature>
<keyword evidence="5" id="KW-1185">Reference proteome</keyword>
<protein>
    <recommendedName>
        <fullName evidence="6">Glycosyltransferase RgtA/B/C/D-like domain-containing protein</fullName>
    </recommendedName>
</protein>
<feature type="transmembrane region" description="Helical" evidence="1">
    <location>
        <begin position="187"/>
        <end position="204"/>
    </location>
</feature>
<sequence>MRLITVLVFVVFVLFGITTSSVGISELRQDPANPLGWQFGRSRPIRSDEIHAFSAIVISILATHGAPSLSPLAARADLVHRFPTDGFFEQFVFFDSTMLRAAAFIPEHMLFAAHWWLPSLILLMAMPTWFQQLGRSRRFGWLAAILIVLSPSNAWWSLMPVALIAYTLGGCVLMIAAFQRFAKGQRLAPVALAVLGGILIAGLPTFYAPWSLLLGLPVLVASTLWILLRGADWAPRLKSTLITGGTAAVFGFGTLFENRDGLQALLNTVYPGSRRVESDPQPLGRLLGAPALGPLQYSEPVGINASELSSSFTVVFVWILVILLAAQWRLTFRDNIVEWTFGTWSALWIVWITVDLGPLSQKLPLLNLVTPPRAGQVVGVLAVILLGLLLSRWPPPTSWRVPLLAGAACGLATGYAASLLKASDLPSLSPMLILLVSAGVGVVVAAVTKYPQRLWPLAFCIVLAALPVARANPVLVGLGDLRASDTARAVAAQAPAARSEGKLWAADTPSLNTLLLTNGMPSLSGLQRSGPDAAAWQKLDPESAFANKWNRGGGYIFFAWTPGHPTTYVTNDFDAVGVSIDPCTLKNAWQNLDKIVSSQPLEAACLTLDSELQWQGKPAYVYAVR</sequence>
<evidence type="ECO:0008006" key="6">
    <source>
        <dbReference type="Google" id="ProtNLM"/>
    </source>
</evidence>
<dbReference type="AlphaFoldDB" id="A0A6P1NH25"/>
<feature type="transmembrane region" description="Helical" evidence="1">
    <location>
        <begin position="336"/>
        <end position="354"/>
    </location>
</feature>
<feature type="transmembrane region" description="Helical" evidence="1">
    <location>
        <begin position="50"/>
        <end position="74"/>
    </location>
</feature>
<accession>A0A6P1NH25</accession>
<proteinExistence type="predicted"/>
<keyword evidence="1" id="KW-0472">Membrane</keyword>
<dbReference type="InterPro" id="IPR056074">
    <property type="entry name" value="DUF7657"/>
</dbReference>
<feature type="transmembrane region" description="Helical" evidence="1">
    <location>
        <begin position="308"/>
        <end position="324"/>
    </location>
</feature>
<evidence type="ECO:0000313" key="4">
    <source>
        <dbReference type="EMBL" id="QHK19606.1"/>
    </source>
</evidence>
<name>A0A6P1NH25_9MICC</name>
<dbReference type="InterPro" id="IPR056071">
    <property type="entry name" value="DUF7654"/>
</dbReference>
<feature type="transmembrane region" description="Helical" evidence="1">
    <location>
        <begin position="111"/>
        <end position="130"/>
    </location>
</feature>
<reference evidence="4 5" key="1">
    <citation type="submission" date="2020-01" db="EMBL/GenBank/DDBJ databases">
        <title>Pseudarthrobacter psychrotolerans sp. nov., isolated from antarctic soil.</title>
        <authorList>
            <person name="Shin Y."/>
            <person name="Park W."/>
        </authorList>
    </citation>
    <scope>NUCLEOTIDE SEQUENCE [LARGE SCALE GENOMIC DNA]</scope>
    <source>
        <strain evidence="4 5">YJ56</strain>
    </source>
</reference>
<dbReference type="Proteomes" id="UP000464186">
    <property type="component" value="Chromosome"/>
</dbReference>